<protein>
    <recommendedName>
        <fullName evidence="3">CdiI immunity protein domain-containing protein</fullName>
    </recommendedName>
</protein>
<dbReference type="EMBL" id="JAUSXK010000001">
    <property type="protein sequence ID" value="MDQ0642118.1"/>
    <property type="molecule type" value="Genomic_DNA"/>
</dbReference>
<evidence type="ECO:0008006" key="3">
    <source>
        <dbReference type="Google" id="ProtNLM"/>
    </source>
</evidence>
<proteinExistence type="predicted"/>
<reference evidence="1 2" key="1">
    <citation type="submission" date="2023-07" db="EMBL/GenBank/DDBJ databases">
        <title>Comparative genomics of wheat-associated soil bacteria to identify genetic determinants of phenazine resistance.</title>
        <authorList>
            <person name="Mouncey N."/>
        </authorList>
    </citation>
    <scope>NUCLEOTIDE SEQUENCE [LARGE SCALE GENOMIC DNA]</scope>
    <source>
        <strain evidence="1 2">W2I7</strain>
    </source>
</reference>
<dbReference type="Proteomes" id="UP001239085">
    <property type="component" value="Unassembled WGS sequence"/>
</dbReference>
<keyword evidence="2" id="KW-1185">Reference proteome</keyword>
<gene>
    <name evidence="1" type="ORF">QFZ46_000278</name>
</gene>
<evidence type="ECO:0000313" key="2">
    <source>
        <dbReference type="Proteomes" id="UP001239085"/>
    </source>
</evidence>
<organism evidence="1 2">
    <name type="scientific">Microbacterium murale</name>
    <dbReference type="NCBI Taxonomy" id="1081040"/>
    <lineage>
        <taxon>Bacteria</taxon>
        <taxon>Bacillati</taxon>
        <taxon>Actinomycetota</taxon>
        <taxon>Actinomycetes</taxon>
        <taxon>Micrococcales</taxon>
        <taxon>Microbacteriaceae</taxon>
        <taxon>Microbacterium</taxon>
    </lineage>
</organism>
<dbReference type="Pfam" id="PF19818">
    <property type="entry name" value="DUF6301"/>
    <property type="match status" value="1"/>
</dbReference>
<dbReference type="RefSeq" id="WP_307357579.1">
    <property type="nucleotide sequence ID" value="NZ_JAUSXK010000001.1"/>
</dbReference>
<sequence>MVWKAMTPGEVCDLLAYFSDLPWPLSRAEVHRLAIEHFGWTAEIEDDEEFLVNSVSGLSDPDVATVASREWLSSLNLQVTDRIQDESAESAAFLGDVFTSVVREGAERWGGPAMERKKTQEVATWNMSSGGKASLTLLSRSVSVAFFTPQRVEADRKAGY</sequence>
<accession>A0ABU0P462</accession>
<dbReference type="InterPro" id="IPR046268">
    <property type="entry name" value="DUF6301"/>
</dbReference>
<evidence type="ECO:0000313" key="1">
    <source>
        <dbReference type="EMBL" id="MDQ0642118.1"/>
    </source>
</evidence>
<comment type="caution">
    <text evidence="1">The sequence shown here is derived from an EMBL/GenBank/DDBJ whole genome shotgun (WGS) entry which is preliminary data.</text>
</comment>
<name>A0ABU0P462_9MICO</name>